<keyword evidence="6 12" id="KW-0862">Zinc</keyword>
<accession>A0ABT1ZL78</accession>
<dbReference type="EC" id="6.5.1.2" evidence="12 13"/>
<dbReference type="Gene3D" id="3.30.470.30">
    <property type="entry name" value="DNA ligase/mRNA capping enzyme"/>
    <property type="match status" value="1"/>
</dbReference>
<dbReference type="SUPFAM" id="SSF47781">
    <property type="entry name" value="RuvA domain 2-like"/>
    <property type="match status" value="1"/>
</dbReference>
<comment type="caution">
    <text evidence="12">Lacks conserved residue(s) required for the propagation of feature annotation.</text>
</comment>
<feature type="binding site" evidence="12">
    <location>
        <position position="175"/>
    </location>
    <ligand>
        <name>NAD(+)</name>
        <dbReference type="ChEBI" id="CHEBI:57540"/>
    </ligand>
</feature>
<keyword evidence="8 12" id="KW-0520">NAD</keyword>
<dbReference type="SUPFAM" id="SSF56091">
    <property type="entry name" value="DNA ligase/mRNA capping enzyme, catalytic domain"/>
    <property type="match status" value="1"/>
</dbReference>
<dbReference type="RefSeq" id="WP_258815304.1">
    <property type="nucleotide sequence ID" value="NZ_JANUGW010000002.1"/>
</dbReference>
<dbReference type="PANTHER" id="PTHR23389">
    <property type="entry name" value="CHROMOSOME TRANSMISSION FIDELITY FACTOR 18"/>
    <property type="match status" value="1"/>
</dbReference>
<dbReference type="InterPro" id="IPR012340">
    <property type="entry name" value="NA-bd_OB-fold"/>
</dbReference>
<keyword evidence="4 12" id="KW-0479">Metal-binding</keyword>
<evidence type="ECO:0000256" key="2">
    <source>
        <dbReference type="ARBA" id="ARBA00022598"/>
    </source>
</evidence>
<sequence>MSGPQADLERMAWLVKELNHHIYNYHVLDAPTIPDAEYDRLFRELQALEEQHPQAVSVDSPTSRVGAAPIPEFKQVTHAVPMLSLNNGFSIDDIDNFDRRVRDGLGHAHVQYAAELKFDGLAMSLRYENGVFVQAATRGDGYTGEDVTANIRTVRVIPLRLRGDDIPDVLEVRGEVLMFKEDFERLNQRQRDAGQKEFANPRNAAAGSLRQLDARITAQRRLRFFAYGIGLLEGAALPESHSKALDWLDQLGLPVSKERAVVTGCEGMLGYFRDIGARRKALPYEIDGVVYKVDRLADQRELGFVSRAPRFALAHKFPAEEALTTVSAIDVQVGRTGAITPVARLVPVSVGGVTVTNATLHNEDEVRRKDVRVGDTVVVRRAGDVIPEVLSVVLERRPTPIPPVYELPKTCPVCGSHVVREEGEAIARCSGGLTCAAQRKEAIRHFAGRRMMDIEGLGDRYIDSLVEADLIHGVADLYRLTLDDLLKMKRLADERDGTTPETVKQGKVATKWADNLLAAIAASKHPPLERLLFALGIRHVGESTAKTLADWLGSLDLVRRAPAALLRVLPDIGGTVAEAIADFFAEQKNQQALDALLAAGVTPQGEHPPRAQLREKLDDVGLLAALGIPKLTEPRARQLLADGRTLDDLAHLKIFTVFGLPDGVAGALEQWMGEPGNRDMLAALAALRAELLALLPQDAVDAAGPLTGKTFVLTGTLPTMSRDAAGALIEQAGGKVSGSVSKKTSYVVAGAEAGSKLEKAEQLGVTVLDEAGLLALLGGAQNTTQ</sequence>
<comment type="catalytic activity">
    <reaction evidence="11 12 13">
        <text>NAD(+) + (deoxyribonucleotide)n-3'-hydroxyl + 5'-phospho-(deoxyribonucleotide)m = (deoxyribonucleotide)n+m + AMP + beta-nicotinamide D-nucleotide.</text>
        <dbReference type="EC" id="6.5.1.2"/>
    </reaction>
</comment>
<protein>
    <recommendedName>
        <fullName evidence="12 13">DNA ligase</fullName>
        <ecNumber evidence="12 13">6.5.1.2</ecNumber>
    </recommendedName>
    <alternativeName>
        <fullName evidence="12">Polydeoxyribonucleotide synthase [NAD(+)]</fullName>
    </alternativeName>
</protein>
<evidence type="ECO:0000256" key="3">
    <source>
        <dbReference type="ARBA" id="ARBA00022705"/>
    </source>
</evidence>
<dbReference type="InterPro" id="IPR001679">
    <property type="entry name" value="DNA_ligase"/>
</dbReference>
<dbReference type="SMART" id="SM00292">
    <property type="entry name" value="BRCT"/>
    <property type="match status" value="1"/>
</dbReference>
<keyword evidence="2 12" id="KW-0436">Ligase</keyword>
<dbReference type="PROSITE" id="PS50172">
    <property type="entry name" value="BRCT"/>
    <property type="match status" value="1"/>
</dbReference>
<feature type="binding site" evidence="12">
    <location>
        <position position="115"/>
    </location>
    <ligand>
        <name>NAD(+)</name>
        <dbReference type="ChEBI" id="CHEBI:57540"/>
    </ligand>
</feature>
<dbReference type="Gene3D" id="3.40.50.10190">
    <property type="entry name" value="BRCT domain"/>
    <property type="match status" value="1"/>
</dbReference>
<dbReference type="InterPro" id="IPR004149">
    <property type="entry name" value="Znf_DNAligase_C4"/>
</dbReference>
<dbReference type="Proteomes" id="UP001204151">
    <property type="component" value="Unassembled WGS sequence"/>
</dbReference>
<feature type="binding site" evidence="12">
    <location>
        <begin position="35"/>
        <end position="39"/>
    </location>
    <ligand>
        <name>NAD(+)</name>
        <dbReference type="ChEBI" id="CHEBI:57540"/>
    </ligand>
</feature>
<evidence type="ECO:0000256" key="10">
    <source>
        <dbReference type="ARBA" id="ARBA00023211"/>
    </source>
</evidence>
<feature type="binding site" evidence="12">
    <location>
        <position position="316"/>
    </location>
    <ligand>
        <name>NAD(+)</name>
        <dbReference type="ChEBI" id="CHEBI:57540"/>
    </ligand>
</feature>
<dbReference type="Pfam" id="PF00533">
    <property type="entry name" value="BRCT"/>
    <property type="match status" value="1"/>
</dbReference>
<dbReference type="Gene3D" id="2.40.50.140">
    <property type="entry name" value="Nucleic acid-binding proteins"/>
    <property type="match status" value="1"/>
</dbReference>
<dbReference type="Pfam" id="PF03119">
    <property type="entry name" value="DNA_ligase_ZBD"/>
    <property type="match status" value="1"/>
</dbReference>
<dbReference type="InterPro" id="IPR004150">
    <property type="entry name" value="NAD_DNA_ligase_OB"/>
</dbReference>
<dbReference type="InterPro" id="IPR013840">
    <property type="entry name" value="DNAligase_N"/>
</dbReference>
<keyword evidence="3 12" id="KW-0235">DNA replication</keyword>
<dbReference type="EMBL" id="JANUGW010000002">
    <property type="protein sequence ID" value="MCS0580648.1"/>
    <property type="molecule type" value="Genomic_DNA"/>
</dbReference>
<evidence type="ECO:0000256" key="9">
    <source>
        <dbReference type="ARBA" id="ARBA00023204"/>
    </source>
</evidence>
<comment type="similarity">
    <text evidence="12">Belongs to the NAD-dependent DNA ligase family. LigA subfamily.</text>
</comment>
<proteinExistence type="inferred from homology"/>
<evidence type="ECO:0000256" key="5">
    <source>
        <dbReference type="ARBA" id="ARBA00022763"/>
    </source>
</evidence>
<evidence type="ECO:0000256" key="1">
    <source>
        <dbReference type="ARBA" id="ARBA00004067"/>
    </source>
</evidence>
<feature type="binding site" evidence="12">
    <location>
        <position position="414"/>
    </location>
    <ligand>
        <name>Zn(2+)</name>
        <dbReference type="ChEBI" id="CHEBI:29105"/>
    </ligand>
</feature>
<dbReference type="NCBIfam" id="TIGR00575">
    <property type="entry name" value="dnlj"/>
    <property type="match status" value="1"/>
</dbReference>
<evidence type="ECO:0000313" key="16">
    <source>
        <dbReference type="Proteomes" id="UP001204151"/>
    </source>
</evidence>
<comment type="cofactor">
    <cofactor evidence="12">
        <name>Mg(2+)</name>
        <dbReference type="ChEBI" id="CHEBI:18420"/>
    </cofactor>
    <cofactor evidence="12">
        <name>Mn(2+)</name>
        <dbReference type="ChEBI" id="CHEBI:29035"/>
    </cofactor>
</comment>
<dbReference type="HAMAP" id="MF_01588">
    <property type="entry name" value="DNA_ligase_A"/>
    <property type="match status" value="1"/>
</dbReference>
<dbReference type="GO" id="GO:0003911">
    <property type="term" value="F:DNA ligase (NAD+) activity"/>
    <property type="evidence" value="ECO:0007669"/>
    <property type="project" value="UniProtKB-EC"/>
</dbReference>
<dbReference type="CDD" id="cd00114">
    <property type="entry name" value="LIGANc"/>
    <property type="match status" value="1"/>
</dbReference>
<organism evidence="15 16">
    <name type="scientific">Massilia pinisoli</name>
    <dbReference type="NCBI Taxonomy" id="1772194"/>
    <lineage>
        <taxon>Bacteria</taxon>
        <taxon>Pseudomonadati</taxon>
        <taxon>Pseudomonadota</taxon>
        <taxon>Betaproteobacteria</taxon>
        <taxon>Burkholderiales</taxon>
        <taxon>Oxalobacteraceae</taxon>
        <taxon>Telluria group</taxon>
        <taxon>Massilia</taxon>
    </lineage>
</organism>
<keyword evidence="7 12" id="KW-0460">Magnesium</keyword>
<evidence type="ECO:0000259" key="14">
    <source>
        <dbReference type="PROSITE" id="PS50172"/>
    </source>
</evidence>
<dbReference type="InterPro" id="IPR041663">
    <property type="entry name" value="DisA/LigA_HHH"/>
</dbReference>
<comment type="function">
    <text evidence="1 12">DNA ligase that catalyzes the formation of phosphodiester linkages between 5'-phosphoryl and 3'-hydroxyl groups in double-stranded DNA using NAD as a coenzyme and as the energy source for the reaction. It is essential for DNA replication and repair of damaged DNA.</text>
</comment>
<dbReference type="Pfam" id="PF03120">
    <property type="entry name" value="OB_DNA_ligase"/>
    <property type="match status" value="1"/>
</dbReference>
<evidence type="ECO:0000256" key="12">
    <source>
        <dbReference type="HAMAP-Rule" id="MF_01588"/>
    </source>
</evidence>
<dbReference type="Gene3D" id="1.10.287.610">
    <property type="entry name" value="Helix hairpin bin"/>
    <property type="match status" value="1"/>
</dbReference>
<dbReference type="InterPro" id="IPR001357">
    <property type="entry name" value="BRCT_dom"/>
</dbReference>
<feature type="binding site" evidence="12">
    <location>
        <position position="411"/>
    </location>
    <ligand>
        <name>Zn(2+)</name>
        <dbReference type="ChEBI" id="CHEBI:29105"/>
    </ligand>
</feature>
<dbReference type="Pfam" id="PF12826">
    <property type="entry name" value="HHH_2"/>
    <property type="match status" value="1"/>
</dbReference>
<feature type="binding site" evidence="12">
    <location>
        <begin position="84"/>
        <end position="85"/>
    </location>
    <ligand>
        <name>NAD(+)</name>
        <dbReference type="ChEBI" id="CHEBI:57540"/>
    </ligand>
</feature>
<keyword evidence="10 12" id="KW-0464">Manganese</keyword>
<dbReference type="SMART" id="SM00278">
    <property type="entry name" value="HhH1"/>
    <property type="match status" value="3"/>
</dbReference>
<reference evidence="15 16" key="1">
    <citation type="submission" date="2022-08" db="EMBL/GenBank/DDBJ databases">
        <title>Reclassification of Massilia species as members of the genera Telluria, Duganella, Pseudoduganella, Mokoshia gen. nov. and Zemynaea gen. nov. using orthogonal and non-orthogonal genome-based approaches.</title>
        <authorList>
            <person name="Bowman J.P."/>
        </authorList>
    </citation>
    <scope>NUCLEOTIDE SEQUENCE [LARGE SCALE GENOMIC DNA]</scope>
    <source>
        <strain evidence="15 16">JCM 31316</strain>
    </source>
</reference>
<dbReference type="Gene3D" id="6.20.10.30">
    <property type="match status" value="1"/>
</dbReference>
<dbReference type="Gene3D" id="1.10.150.20">
    <property type="entry name" value="5' to 3' exonuclease, C-terminal subdomain"/>
    <property type="match status" value="2"/>
</dbReference>
<dbReference type="InterPro" id="IPR036420">
    <property type="entry name" value="BRCT_dom_sf"/>
</dbReference>
<dbReference type="SUPFAM" id="SSF50249">
    <property type="entry name" value="Nucleic acid-binding proteins"/>
    <property type="match status" value="1"/>
</dbReference>
<evidence type="ECO:0000256" key="6">
    <source>
        <dbReference type="ARBA" id="ARBA00022833"/>
    </source>
</evidence>
<name>A0ABT1ZL78_9BURK</name>
<keyword evidence="9 12" id="KW-0234">DNA repair</keyword>
<evidence type="ECO:0000256" key="4">
    <source>
        <dbReference type="ARBA" id="ARBA00022723"/>
    </source>
</evidence>
<dbReference type="NCBIfam" id="NF005932">
    <property type="entry name" value="PRK07956.1"/>
    <property type="match status" value="1"/>
</dbReference>
<dbReference type="PIRSF" id="PIRSF001604">
    <property type="entry name" value="LigA"/>
    <property type="match status" value="1"/>
</dbReference>
<feature type="active site" description="N6-AMP-lysine intermediate" evidence="12">
    <location>
        <position position="117"/>
    </location>
</feature>
<comment type="caution">
    <text evidence="15">The sequence shown here is derived from an EMBL/GenBank/DDBJ whole genome shotgun (WGS) entry which is preliminary data.</text>
</comment>
<gene>
    <name evidence="12 15" type="primary">ligA</name>
    <name evidence="15" type="ORF">NX784_03500</name>
</gene>
<feature type="binding site" evidence="12">
    <location>
        <position position="292"/>
    </location>
    <ligand>
        <name>NAD(+)</name>
        <dbReference type="ChEBI" id="CHEBI:57540"/>
    </ligand>
</feature>
<dbReference type="CDD" id="cd17748">
    <property type="entry name" value="BRCT_DNA_ligase_like"/>
    <property type="match status" value="1"/>
</dbReference>
<feature type="binding site" evidence="12">
    <location>
        <position position="138"/>
    </location>
    <ligand>
        <name>NAD(+)</name>
        <dbReference type="ChEBI" id="CHEBI:57540"/>
    </ligand>
</feature>
<dbReference type="SMART" id="SM00532">
    <property type="entry name" value="LIGANc"/>
    <property type="match status" value="1"/>
</dbReference>
<feature type="binding site" evidence="12">
    <location>
        <position position="435"/>
    </location>
    <ligand>
        <name>Zn(2+)</name>
        <dbReference type="ChEBI" id="CHEBI:29105"/>
    </ligand>
</feature>
<dbReference type="Pfam" id="PF01653">
    <property type="entry name" value="DNA_ligase_aden"/>
    <property type="match status" value="1"/>
</dbReference>
<dbReference type="PROSITE" id="PS01055">
    <property type="entry name" value="DNA_LIGASE_N1"/>
    <property type="match status" value="1"/>
</dbReference>
<evidence type="ECO:0000256" key="11">
    <source>
        <dbReference type="ARBA" id="ARBA00034005"/>
    </source>
</evidence>
<evidence type="ECO:0000256" key="7">
    <source>
        <dbReference type="ARBA" id="ARBA00022842"/>
    </source>
</evidence>
<dbReference type="InterPro" id="IPR010994">
    <property type="entry name" value="RuvA_2-like"/>
</dbReference>
<dbReference type="SUPFAM" id="SSF52113">
    <property type="entry name" value="BRCT domain"/>
    <property type="match status" value="1"/>
</dbReference>
<dbReference type="InterPro" id="IPR033136">
    <property type="entry name" value="DNA_ligase_CS"/>
</dbReference>
<evidence type="ECO:0000256" key="13">
    <source>
        <dbReference type="RuleBase" id="RU000618"/>
    </source>
</evidence>
<feature type="domain" description="BRCT" evidence="14">
    <location>
        <begin position="701"/>
        <end position="777"/>
    </location>
</feature>
<dbReference type="PANTHER" id="PTHR23389:SF9">
    <property type="entry name" value="DNA LIGASE"/>
    <property type="match status" value="1"/>
</dbReference>
<dbReference type="InterPro" id="IPR018239">
    <property type="entry name" value="DNA_ligase_AS"/>
</dbReference>
<evidence type="ECO:0000256" key="8">
    <source>
        <dbReference type="ARBA" id="ARBA00023027"/>
    </source>
</evidence>
<dbReference type="InterPro" id="IPR003583">
    <property type="entry name" value="Hlx-hairpin-Hlx_DNA-bd_motif"/>
</dbReference>
<dbReference type="PROSITE" id="PS01056">
    <property type="entry name" value="DNA_LIGASE_N2"/>
    <property type="match status" value="1"/>
</dbReference>
<keyword evidence="5 12" id="KW-0227">DNA damage</keyword>
<keyword evidence="16" id="KW-1185">Reference proteome</keyword>
<evidence type="ECO:0000313" key="15">
    <source>
        <dbReference type="EMBL" id="MCS0580648.1"/>
    </source>
</evidence>
<dbReference type="InterPro" id="IPR013839">
    <property type="entry name" value="DNAligase_adenylation"/>
</dbReference>